<dbReference type="Pfam" id="PF03486">
    <property type="entry name" value="HI0933_like"/>
    <property type="match status" value="1"/>
</dbReference>
<dbReference type="PANTHER" id="PTHR42887:SF2">
    <property type="entry name" value="OS12G0638800 PROTEIN"/>
    <property type="match status" value="1"/>
</dbReference>
<evidence type="ECO:0000259" key="4">
    <source>
        <dbReference type="Pfam" id="PF03486"/>
    </source>
</evidence>
<keyword evidence="7" id="KW-1185">Reference proteome</keyword>
<comment type="cofactor">
    <cofactor evidence="1">
        <name>FAD</name>
        <dbReference type="ChEBI" id="CHEBI:57692"/>
    </cofactor>
</comment>
<dbReference type="InterPro" id="IPR023166">
    <property type="entry name" value="BaiN-like_dom_sf"/>
</dbReference>
<accession>A0AAE2ZXH1</accession>
<evidence type="ECO:0000256" key="1">
    <source>
        <dbReference type="ARBA" id="ARBA00001974"/>
    </source>
</evidence>
<dbReference type="InterPro" id="IPR004792">
    <property type="entry name" value="BaiN-like"/>
</dbReference>
<dbReference type="PANTHER" id="PTHR42887">
    <property type="entry name" value="OS12G0638800 PROTEIN"/>
    <property type="match status" value="1"/>
</dbReference>
<dbReference type="EMBL" id="JAJEPV010000012">
    <property type="protein sequence ID" value="MCC2119276.1"/>
    <property type="molecule type" value="Genomic_DNA"/>
</dbReference>
<evidence type="ECO:0000313" key="7">
    <source>
        <dbReference type="Proteomes" id="UP001197795"/>
    </source>
</evidence>
<dbReference type="NCBIfam" id="TIGR00275">
    <property type="entry name" value="aminoacetone oxidase family FAD-binding enzyme"/>
    <property type="match status" value="1"/>
</dbReference>
<dbReference type="PRINTS" id="PR00411">
    <property type="entry name" value="PNDRDTASEI"/>
</dbReference>
<sequence>MSKVIVIGGGAAGMMAAIAAAQKGHKVILLEKNEKLGKKLFITGKGRCNVTNAADMDVLFQNICTNEKFLYSAFYGFDNTRVCDLLEQAGCPLKTERGDRVFPVSDHSSDVIAALQRELRKYQVDVHLHTEVKKILTKETDGNPVFCGVECADHKKIVADDCIVCTGGCSYASTGSTGDGYRFAEETGHKVTERKPALVPLEIRENWCRELMGLSLKNVEIRMQCGKKTWYEGFGEMLFTHFGVSGPLILSASSFYSKNLSKRKGGDEVKLFLDLKPALTPEQLDKRLLRDFEEAKNKQFKNALDHLFPAKLIPVMIGLSDISPEKKVNEISREERKAFGSLIKELPMTVTGTRSFAEAIITQGGISVKDINPSTMESKRVRHLYFAGEVLDLDAMTGGFNLQIAWSTGHLAGDSIQ</sequence>
<evidence type="ECO:0000313" key="6">
    <source>
        <dbReference type="EMBL" id="MCC2119276.1"/>
    </source>
</evidence>
<dbReference type="Gene3D" id="1.10.8.260">
    <property type="entry name" value="HI0933 insert domain-like"/>
    <property type="match status" value="1"/>
</dbReference>
<dbReference type="Gene3D" id="3.50.50.60">
    <property type="entry name" value="FAD/NAD(P)-binding domain"/>
    <property type="match status" value="1"/>
</dbReference>
<evidence type="ECO:0000256" key="2">
    <source>
        <dbReference type="ARBA" id="ARBA00022630"/>
    </source>
</evidence>
<keyword evidence="3" id="KW-0274">FAD</keyword>
<dbReference type="InterPro" id="IPR055178">
    <property type="entry name" value="RsdA/BaiN/AoA(So)-like_dom"/>
</dbReference>
<keyword evidence="2" id="KW-0285">Flavoprotein</keyword>
<dbReference type="Pfam" id="PF22780">
    <property type="entry name" value="HI0933_like_1st"/>
    <property type="match status" value="1"/>
</dbReference>
<protein>
    <submittedName>
        <fullName evidence="6">NAD(P)/FAD-dependent oxidoreductase</fullName>
    </submittedName>
</protein>
<organism evidence="6 7">
    <name type="scientific">Waltera acetigignens</name>
    <dbReference type="NCBI Taxonomy" id="2981769"/>
    <lineage>
        <taxon>Bacteria</taxon>
        <taxon>Bacillati</taxon>
        <taxon>Bacillota</taxon>
        <taxon>Clostridia</taxon>
        <taxon>Lachnospirales</taxon>
        <taxon>Lachnospiraceae</taxon>
        <taxon>Waltera</taxon>
    </lineage>
</organism>
<dbReference type="Proteomes" id="UP001197795">
    <property type="component" value="Unassembled WGS sequence"/>
</dbReference>
<dbReference type="SUPFAM" id="SSF160996">
    <property type="entry name" value="HI0933 insert domain-like"/>
    <property type="match status" value="1"/>
</dbReference>
<feature type="domain" description="RsdA/BaiN/AoA(So)-like Rossmann fold-like" evidence="4">
    <location>
        <begin position="3"/>
        <end position="414"/>
    </location>
</feature>
<dbReference type="Gene3D" id="2.40.30.10">
    <property type="entry name" value="Translation factors"/>
    <property type="match status" value="1"/>
</dbReference>
<dbReference type="AlphaFoldDB" id="A0AAE2ZXH1"/>
<name>A0AAE2ZXH1_9FIRM</name>
<proteinExistence type="predicted"/>
<evidence type="ECO:0000259" key="5">
    <source>
        <dbReference type="Pfam" id="PF22780"/>
    </source>
</evidence>
<evidence type="ECO:0000256" key="3">
    <source>
        <dbReference type="ARBA" id="ARBA00022827"/>
    </source>
</evidence>
<dbReference type="InterPro" id="IPR036188">
    <property type="entry name" value="FAD/NAD-bd_sf"/>
</dbReference>
<reference evidence="6 7" key="1">
    <citation type="submission" date="2021-10" db="EMBL/GenBank/DDBJ databases">
        <title>Anaerobic single-cell dispensing facilitates the cultivation of human gut bacteria.</title>
        <authorList>
            <person name="Afrizal A."/>
        </authorList>
    </citation>
    <scope>NUCLEOTIDE SEQUENCE [LARGE SCALE GENOMIC DNA]</scope>
    <source>
        <strain evidence="6 7">CLA-AA-H273</strain>
    </source>
</reference>
<feature type="domain" description="RsdA/BaiN/AoA(So)-like insert" evidence="5">
    <location>
        <begin position="195"/>
        <end position="361"/>
    </location>
</feature>
<gene>
    <name evidence="6" type="ORF">LKD75_06635</name>
</gene>
<dbReference type="InterPro" id="IPR057661">
    <property type="entry name" value="RsdA/BaiN/AoA(So)_Rossmann"/>
</dbReference>
<dbReference type="RefSeq" id="WP_227733075.1">
    <property type="nucleotide sequence ID" value="NZ_JAJEPV010000012.1"/>
</dbReference>
<comment type="caution">
    <text evidence="6">The sequence shown here is derived from an EMBL/GenBank/DDBJ whole genome shotgun (WGS) entry which is preliminary data.</text>
</comment>
<dbReference type="SUPFAM" id="SSF51905">
    <property type="entry name" value="FAD/NAD(P)-binding domain"/>
    <property type="match status" value="1"/>
</dbReference>